<name>A0A453I0K6_AEGTS</name>
<sequence>MSILLRFYLISTSVDIAYLLCIISQDSLQAVKISYIIWKRDSLNRCMCN</sequence>
<dbReference type="AlphaFoldDB" id="A0A453I0K6"/>
<accession>A0A453I0K6</accession>
<keyword evidence="2" id="KW-1185">Reference proteome</keyword>
<protein>
    <submittedName>
        <fullName evidence="1">Uncharacterized protein</fullName>
    </submittedName>
</protein>
<dbReference type="Gramene" id="AET4Gv20387200.4">
    <property type="protein sequence ID" value="AET4Gv20387200.4"/>
    <property type="gene ID" value="AET4Gv20387200"/>
</dbReference>
<reference evidence="1" key="5">
    <citation type="journal article" date="2021" name="G3 (Bethesda)">
        <title>Aegilops tauschii genome assembly Aet v5.0 features greater sequence contiguity and improved annotation.</title>
        <authorList>
            <person name="Wang L."/>
            <person name="Zhu T."/>
            <person name="Rodriguez J.C."/>
            <person name="Deal K.R."/>
            <person name="Dubcovsky J."/>
            <person name="McGuire P.E."/>
            <person name="Lux T."/>
            <person name="Spannagl M."/>
            <person name="Mayer K.F.X."/>
            <person name="Baldrich P."/>
            <person name="Meyers B.C."/>
            <person name="Huo N."/>
            <person name="Gu Y.Q."/>
            <person name="Zhou H."/>
            <person name="Devos K.M."/>
            <person name="Bennetzen J.L."/>
            <person name="Unver T."/>
            <person name="Budak H."/>
            <person name="Gulick P.J."/>
            <person name="Galiba G."/>
            <person name="Kalapos B."/>
            <person name="Nelson D.R."/>
            <person name="Li P."/>
            <person name="You F.M."/>
            <person name="Luo M.C."/>
            <person name="Dvorak J."/>
        </authorList>
    </citation>
    <scope>NUCLEOTIDE SEQUENCE [LARGE SCALE GENOMIC DNA]</scope>
    <source>
        <strain evidence="1">cv. AL8/78</strain>
    </source>
</reference>
<dbReference type="Proteomes" id="UP000015105">
    <property type="component" value="Chromosome 4D"/>
</dbReference>
<evidence type="ECO:0000313" key="1">
    <source>
        <dbReference type="EnsemblPlants" id="AET4Gv20387200.4"/>
    </source>
</evidence>
<proteinExistence type="predicted"/>
<reference evidence="1" key="3">
    <citation type="journal article" date="2017" name="Nature">
        <title>Genome sequence of the progenitor of the wheat D genome Aegilops tauschii.</title>
        <authorList>
            <person name="Luo M.C."/>
            <person name="Gu Y.Q."/>
            <person name="Puiu D."/>
            <person name="Wang H."/>
            <person name="Twardziok S.O."/>
            <person name="Deal K.R."/>
            <person name="Huo N."/>
            <person name="Zhu T."/>
            <person name="Wang L."/>
            <person name="Wang Y."/>
            <person name="McGuire P.E."/>
            <person name="Liu S."/>
            <person name="Long H."/>
            <person name="Ramasamy R.K."/>
            <person name="Rodriguez J.C."/>
            <person name="Van S.L."/>
            <person name="Yuan L."/>
            <person name="Wang Z."/>
            <person name="Xia Z."/>
            <person name="Xiao L."/>
            <person name="Anderson O.D."/>
            <person name="Ouyang S."/>
            <person name="Liang Y."/>
            <person name="Zimin A.V."/>
            <person name="Pertea G."/>
            <person name="Qi P."/>
            <person name="Bennetzen J.L."/>
            <person name="Dai X."/>
            <person name="Dawson M.W."/>
            <person name="Muller H.G."/>
            <person name="Kugler K."/>
            <person name="Rivarola-Duarte L."/>
            <person name="Spannagl M."/>
            <person name="Mayer K.F.X."/>
            <person name="Lu F.H."/>
            <person name="Bevan M.W."/>
            <person name="Leroy P."/>
            <person name="Li P."/>
            <person name="You F.M."/>
            <person name="Sun Q."/>
            <person name="Liu Z."/>
            <person name="Lyons E."/>
            <person name="Wicker T."/>
            <person name="Salzberg S.L."/>
            <person name="Devos K.M."/>
            <person name="Dvorak J."/>
        </authorList>
    </citation>
    <scope>NUCLEOTIDE SEQUENCE [LARGE SCALE GENOMIC DNA]</scope>
    <source>
        <strain evidence="1">cv. AL8/78</strain>
    </source>
</reference>
<organism evidence="1 2">
    <name type="scientific">Aegilops tauschii subsp. strangulata</name>
    <name type="common">Goatgrass</name>
    <dbReference type="NCBI Taxonomy" id="200361"/>
    <lineage>
        <taxon>Eukaryota</taxon>
        <taxon>Viridiplantae</taxon>
        <taxon>Streptophyta</taxon>
        <taxon>Embryophyta</taxon>
        <taxon>Tracheophyta</taxon>
        <taxon>Spermatophyta</taxon>
        <taxon>Magnoliopsida</taxon>
        <taxon>Liliopsida</taxon>
        <taxon>Poales</taxon>
        <taxon>Poaceae</taxon>
        <taxon>BOP clade</taxon>
        <taxon>Pooideae</taxon>
        <taxon>Triticodae</taxon>
        <taxon>Triticeae</taxon>
        <taxon>Triticinae</taxon>
        <taxon>Aegilops</taxon>
    </lineage>
</organism>
<reference evidence="2" key="1">
    <citation type="journal article" date="2014" name="Science">
        <title>Ancient hybridizations among the ancestral genomes of bread wheat.</title>
        <authorList>
            <consortium name="International Wheat Genome Sequencing Consortium,"/>
            <person name="Marcussen T."/>
            <person name="Sandve S.R."/>
            <person name="Heier L."/>
            <person name="Spannagl M."/>
            <person name="Pfeifer M."/>
            <person name="Jakobsen K.S."/>
            <person name="Wulff B.B."/>
            <person name="Steuernagel B."/>
            <person name="Mayer K.F."/>
            <person name="Olsen O.A."/>
        </authorList>
    </citation>
    <scope>NUCLEOTIDE SEQUENCE [LARGE SCALE GENOMIC DNA]</scope>
    <source>
        <strain evidence="2">cv. AL8/78</strain>
    </source>
</reference>
<dbReference type="EnsemblPlants" id="AET4Gv20387200.4">
    <property type="protein sequence ID" value="AET4Gv20387200.4"/>
    <property type="gene ID" value="AET4Gv20387200"/>
</dbReference>
<reference evidence="1" key="4">
    <citation type="submission" date="2019-03" db="UniProtKB">
        <authorList>
            <consortium name="EnsemblPlants"/>
        </authorList>
    </citation>
    <scope>IDENTIFICATION</scope>
</reference>
<reference evidence="2" key="2">
    <citation type="journal article" date="2017" name="Nat. Plants">
        <title>The Aegilops tauschii genome reveals multiple impacts of transposons.</title>
        <authorList>
            <person name="Zhao G."/>
            <person name="Zou C."/>
            <person name="Li K."/>
            <person name="Wang K."/>
            <person name="Li T."/>
            <person name="Gao L."/>
            <person name="Zhang X."/>
            <person name="Wang H."/>
            <person name="Yang Z."/>
            <person name="Liu X."/>
            <person name="Jiang W."/>
            <person name="Mao L."/>
            <person name="Kong X."/>
            <person name="Jiao Y."/>
            <person name="Jia J."/>
        </authorList>
    </citation>
    <scope>NUCLEOTIDE SEQUENCE [LARGE SCALE GENOMIC DNA]</scope>
    <source>
        <strain evidence="2">cv. AL8/78</strain>
    </source>
</reference>
<evidence type="ECO:0000313" key="2">
    <source>
        <dbReference type="Proteomes" id="UP000015105"/>
    </source>
</evidence>